<feature type="compositionally biased region" description="Basic and acidic residues" evidence="1">
    <location>
        <begin position="1"/>
        <end position="13"/>
    </location>
</feature>
<organism evidence="2">
    <name type="scientific">Cladocopium goreaui</name>
    <dbReference type="NCBI Taxonomy" id="2562237"/>
    <lineage>
        <taxon>Eukaryota</taxon>
        <taxon>Sar</taxon>
        <taxon>Alveolata</taxon>
        <taxon>Dinophyceae</taxon>
        <taxon>Suessiales</taxon>
        <taxon>Symbiodiniaceae</taxon>
        <taxon>Cladocopium</taxon>
    </lineage>
</organism>
<dbReference type="EMBL" id="CAMXCT030001618">
    <property type="protein sequence ID" value="CAL4779000.1"/>
    <property type="molecule type" value="Genomic_DNA"/>
</dbReference>
<evidence type="ECO:0000313" key="3">
    <source>
        <dbReference type="EMBL" id="CAL4779000.1"/>
    </source>
</evidence>
<proteinExistence type="predicted"/>
<reference evidence="3 4" key="2">
    <citation type="submission" date="2024-05" db="EMBL/GenBank/DDBJ databases">
        <authorList>
            <person name="Chen Y."/>
            <person name="Shah S."/>
            <person name="Dougan E. K."/>
            <person name="Thang M."/>
            <person name="Chan C."/>
        </authorList>
    </citation>
    <scope>NUCLEOTIDE SEQUENCE [LARGE SCALE GENOMIC DNA]</scope>
</reference>
<dbReference type="AlphaFoldDB" id="A0A9P1CJ87"/>
<keyword evidence="4" id="KW-1185">Reference proteome</keyword>
<name>A0A9P1CJ87_9DINO</name>
<gene>
    <name evidence="2" type="ORF">C1SCF055_LOCUS18575</name>
</gene>
<sequence length="1049" mass="116577">MRPRPPVDLREGPTEGTRLRSRSPIVRHRLAGLLVEAKDWATQVLDGIGDSETECWDPGLRVENRSGCADWRAQARAILTKGSSLGSVGSHLADLMLASVGPLGDFTRLFCSTQPPPAVRPSARRRGEVLPIPLEAITTELEGVDPHNLDWVRATVMVLNYLYCGGGAKSMGVPIEPSLQENQRMAVRRLGENLRRLGLAEPVRIPSLEVVRAQMGPEGCSDYGRPLQCLDVLDAERVIAARPPVGSAGVVPIVELLSGNLSDVVRDPTGWWLPDDLKPQKRTRSDVMASDEAWFSICQAGHARNLMKVVSDDQLHKDREGHYITIGAGGALLLFSVPDRWLPHFAFSKKVCASAFGGTKGVLVRPAWRVLPCGWKNSLNLAEEALRHLVFGKCGVPRPRPTGGRLPRQQDEPLAVECVDPVEEMSCLRKFGKELEAGEVSELHRRFTVVCESVGLPPAVARRLILSLTRVFDVSVVDDHTGSLRASRAEVMDFVSWSLSLLQSEVWNQSQVRQWAGKAIFMATFDRPLLSILEEMFPLAVTGIRGGLAPSSKKNEEMICFLVLSLQAGRPLKFSLSDEISCTQVSPMGGSCATAVSFLDRSLEVAPAEDAEDSCTACGSELKLDRAIFPCPWACGKRGCSIACAQSHFEQGECPRRSFGVPRFGERFAGANFPLTKSVALAGGAVQRPLDILIKDNSWDYFSEPGKAALEYLEKARDDQVRVRHENKMAKRSLKSLEAADRQGGFAALEHPYDSWLWNTEELEEVQSRPGFMISTWSFCCFGAPKPRWASLLHNSPRVHQALHRPKCNCNPSMEVCDDPERKAAESRETDEYPWRFCLAYAEAIMADLKSLMIPPLGTAQFDLPHLLYNQIMGSARGMQSEDLVYKLVIEVEQMVRHMELGDERNHLINLARHLKLKGTDHQLLGPKELANGREMLIPYPAFRWRWEVQIAQAWPSERSVRVLEVILLLAELNRRARSLRNNGQLYINIVNSELCLWAINKGRSSSLRVNRVPQKLITLTMATGIKPIMAWTLSKWSRFESGSLEPSA</sequence>
<evidence type="ECO:0000313" key="2">
    <source>
        <dbReference type="EMBL" id="CAI3991688.1"/>
    </source>
</evidence>
<evidence type="ECO:0000256" key="1">
    <source>
        <dbReference type="SAM" id="MobiDB-lite"/>
    </source>
</evidence>
<feature type="region of interest" description="Disordered" evidence="1">
    <location>
        <begin position="1"/>
        <end position="20"/>
    </location>
</feature>
<evidence type="ECO:0000313" key="4">
    <source>
        <dbReference type="Proteomes" id="UP001152797"/>
    </source>
</evidence>
<protein>
    <submittedName>
        <fullName evidence="3">CS domain-containing protein</fullName>
    </submittedName>
</protein>
<comment type="caution">
    <text evidence="2">The sequence shown here is derived from an EMBL/GenBank/DDBJ whole genome shotgun (WGS) entry which is preliminary data.</text>
</comment>
<dbReference type="EMBL" id="CAMXCT020001618">
    <property type="protein sequence ID" value="CAL1145063.1"/>
    <property type="molecule type" value="Genomic_DNA"/>
</dbReference>
<dbReference type="Proteomes" id="UP001152797">
    <property type="component" value="Unassembled WGS sequence"/>
</dbReference>
<reference evidence="2" key="1">
    <citation type="submission" date="2022-10" db="EMBL/GenBank/DDBJ databases">
        <authorList>
            <person name="Chen Y."/>
            <person name="Dougan E. K."/>
            <person name="Chan C."/>
            <person name="Rhodes N."/>
            <person name="Thang M."/>
        </authorList>
    </citation>
    <scope>NUCLEOTIDE SEQUENCE</scope>
</reference>
<dbReference type="EMBL" id="CAMXCT010001618">
    <property type="protein sequence ID" value="CAI3991688.1"/>
    <property type="molecule type" value="Genomic_DNA"/>
</dbReference>
<accession>A0A9P1CJ87</accession>